<protein>
    <submittedName>
        <fullName evidence="2">Uncharacterized protein</fullName>
    </submittedName>
</protein>
<evidence type="ECO:0000313" key="4">
    <source>
        <dbReference type="Proteomes" id="UP000283513"/>
    </source>
</evidence>
<dbReference type="EMBL" id="QSHO01000035">
    <property type="protein sequence ID" value="RHC11855.1"/>
    <property type="molecule type" value="Genomic_DNA"/>
</dbReference>
<evidence type="ECO:0000256" key="1">
    <source>
        <dbReference type="SAM" id="MobiDB-lite"/>
    </source>
</evidence>
<gene>
    <name evidence="3" type="ORF">DW264_18615</name>
    <name evidence="2" type="ORF">DW856_19735</name>
</gene>
<dbReference type="AlphaFoldDB" id="A0A3R6D114"/>
<dbReference type="Proteomes" id="UP000283513">
    <property type="component" value="Unassembled WGS sequence"/>
</dbReference>
<dbReference type="SUPFAM" id="SSF53955">
    <property type="entry name" value="Lysozyme-like"/>
    <property type="match status" value="1"/>
</dbReference>
<evidence type="ECO:0000313" key="3">
    <source>
        <dbReference type="EMBL" id="RHG24020.1"/>
    </source>
</evidence>
<dbReference type="EMBL" id="QRID01000037">
    <property type="protein sequence ID" value="RHG24020.1"/>
    <property type="molecule type" value="Genomic_DNA"/>
</dbReference>
<name>A0A3R6D114_9FIRM</name>
<feature type="compositionally biased region" description="Basic and acidic residues" evidence="1">
    <location>
        <begin position="34"/>
        <end position="45"/>
    </location>
</feature>
<dbReference type="Proteomes" id="UP000284051">
    <property type="component" value="Unassembled WGS sequence"/>
</dbReference>
<dbReference type="InterPro" id="IPR023346">
    <property type="entry name" value="Lysozyme-like_dom_sf"/>
</dbReference>
<proteinExistence type="predicted"/>
<evidence type="ECO:0000313" key="2">
    <source>
        <dbReference type="EMBL" id="RHC11855.1"/>
    </source>
</evidence>
<evidence type="ECO:0000313" key="5">
    <source>
        <dbReference type="Proteomes" id="UP000284051"/>
    </source>
</evidence>
<accession>A0A3R6D114</accession>
<dbReference type="RefSeq" id="WP_118599611.1">
    <property type="nucleotide sequence ID" value="NZ_QRID01000037.1"/>
</dbReference>
<organism evidence="2 4">
    <name type="scientific">Roseburia intestinalis</name>
    <dbReference type="NCBI Taxonomy" id="166486"/>
    <lineage>
        <taxon>Bacteria</taxon>
        <taxon>Bacillati</taxon>
        <taxon>Bacillota</taxon>
        <taxon>Clostridia</taxon>
        <taxon>Lachnospirales</taxon>
        <taxon>Lachnospiraceae</taxon>
        <taxon>Roseburia</taxon>
    </lineage>
</organism>
<reference evidence="4 5" key="1">
    <citation type="submission" date="2018-08" db="EMBL/GenBank/DDBJ databases">
        <title>A genome reference for cultivated species of the human gut microbiota.</title>
        <authorList>
            <person name="Zou Y."/>
            <person name="Xue W."/>
            <person name="Luo G."/>
        </authorList>
    </citation>
    <scope>NUCLEOTIDE SEQUENCE [LARGE SCALE GENOMIC DNA]</scope>
    <source>
        <strain evidence="3 5">AM22-21LB</strain>
        <strain evidence="2 4">AM37-1AC</strain>
    </source>
</reference>
<comment type="caution">
    <text evidence="2">The sequence shown here is derived from an EMBL/GenBank/DDBJ whole genome shotgun (WGS) entry which is preliminary data.</text>
</comment>
<feature type="region of interest" description="Disordered" evidence="1">
    <location>
        <begin position="21"/>
        <end position="51"/>
    </location>
</feature>
<sequence>MPMWPLIPIVILLGTMLSSCGSENGKGESDEETDEKKEKDEKKETEETEEFEKEIAECESTKGEPCTCNALVCCTSSGNETETVHIKKREEDRNILMADIAQLNRTDIEREKEFTVCKFSPDKKCTLDVTYIEDQEWKAYDESSSQGDGKELLNANESYMICTYGRGYLFFKDAGQVMRSEMEEMADLKRIPEKYHKYYINNKDLINQITVGNRGDNFAYDIWNLKKIFDENKDVYEEIANETGVPPELIAAIHYRESGCNFETYLHNGQPLGEPTTIVPKGRIFYDFSEAAIDALNSEQKNKDISLSKDDSIEMMMLFAELYNGTGYTDYKNTVSPYVYSGTDVYISGKYASDGVYDPNLVDKQPGIYLLIVSLDEEASDEKE</sequence>